<evidence type="ECO:0000256" key="5">
    <source>
        <dbReference type="ARBA" id="ARBA00022989"/>
    </source>
</evidence>
<dbReference type="GeneID" id="70252505"/>
<feature type="transmembrane region" description="Helical" evidence="8">
    <location>
        <begin position="192"/>
        <end position="212"/>
    </location>
</feature>
<dbReference type="InterPro" id="IPR011701">
    <property type="entry name" value="MFS"/>
</dbReference>
<feature type="transmembrane region" description="Helical" evidence="8">
    <location>
        <begin position="463"/>
        <end position="486"/>
    </location>
</feature>
<sequence length="564" mass="60403">MTAHNEPPPAYIGNVAVTASQTDTPHELLSSDVTDEKTPVSDSSIPEEGTHKAEDRPAPVRTVSGLKWFFAYLSVLSTVFLFALDGTIVADIQPAIIKTLGDTENLPWIGVAMSLGTVSILPHGKALAVFNVKWYFLACVVGFEVGSVICGAAPTLNALIVGRLILGIFGSGVYSGSLTYIALSTSDHERPLYFSGIVAMWGTGSVLGPIIGGAFAQSSATWRWAFYINLVVAAVFIPAFIFCLPPISPSSLPLAKKIRTQDWVGIIIFEAGSACYAMAVTFGGVFYTFNSPSEIVLWVMTGVLLIAFVLVTIYHPGVSKDNRLYPGHFMKRIDLIILQLQLFVASGAMMTSVYYTPLIFQFTRGDGALMAGVRLLPLMSMIVAFSVINGALMPKFGYYKPWYIFGNATILAGAACMLTIDASTSSSNIYGYTVLIGMGVGSFLTAGIAVVSTLVPPAEVNDAVGFMTAAQNMALITFLGIAGSLYQNIGVEKLEAVLPNATHEELLQMTTGIQSSYFQSLRSTLQEAVIEQVTITIRNIFALIMAGAALSFVASLFLAHKKLY</sequence>
<dbReference type="PANTHER" id="PTHR23501">
    <property type="entry name" value="MAJOR FACILITATOR SUPERFAMILY"/>
    <property type="match status" value="1"/>
</dbReference>
<keyword evidence="4 8" id="KW-0812">Transmembrane</keyword>
<dbReference type="GO" id="GO:0022857">
    <property type="term" value="F:transmembrane transporter activity"/>
    <property type="evidence" value="ECO:0007669"/>
    <property type="project" value="InterPro"/>
</dbReference>
<reference evidence="10" key="1">
    <citation type="submission" date="2021-12" db="EMBL/GenBank/DDBJ databases">
        <title>Convergent genome expansion in fungi linked to evolution of root-endophyte symbiosis.</title>
        <authorList>
            <consortium name="DOE Joint Genome Institute"/>
            <person name="Ke Y.-H."/>
            <person name="Bonito G."/>
            <person name="Liao H.-L."/>
            <person name="Looney B."/>
            <person name="Rojas-Flechas A."/>
            <person name="Nash J."/>
            <person name="Hameed K."/>
            <person name="Schadt C."/>
            <person name="Martin F."/>
            <person name="Crous P.W."/>
            <person name="Miettinen O."/>
            <person name="Magnuson J.K."/>
            <person name="Labbe J."/>
            <person name="Jacobson D."/>
            <person name="Doktycz M.J."/>
            <person name="Veneault-Fourrey C."/>
            <person name="Kuo A."/>
            <person name="Mondo S."/>
            <person name="Calhoun S."/>
            <person name="Riley R."/>
            <person name="Ohm R."/>
            <person name="LaButti K."/>
            <person name="Andreopoulos B."/>
            <person name="Pangilinan J."/>
            <person name="Nolan M."/>
            <person name="Tritt A."/>
            <person name="Clum A."/>
            <person name="Lipzen A."/>
            <person name="Daum C."/>
            <person name="Barry K."/>
            <person name="Grigoriev I.V."/>
            <person name="Vilgalys R."/>
        </authorList>
    </citation>
    <scope>NUCLEOTIDE SEQUENCE</scope>
    <source>
        <strain evidence="10">PMI_201</strain>
    </source>
</reference>
<keyword evidence="6 8" id="KW-0472">Membrane</keyword>
<evidence type="ECO:0000256" key="4">
    <source>
        <dbReference type="ARBA" id="ARBA00022692"/>
    </source>
</evidence>
<dbReference type="EMBL" id="JAJTJA010000009">
    <property type="protein sequence ID" value="KAH8693861.1"/>
    <property type="molecule type" value="Genomic_DNA"/>
</dbReference>
<dbReference type="InterPro" id="IPR020846">
    <property type="entry name" value="MFS_dom"/>
</dbReference>
<dbReference type="AlphaFoldDB" id="A0AAD4KLI5"/>
<dbReference type="GO" id="GO:0005886">
    <property type="term" value="C:plasma membrane"/>
    <property type="evidence" value="ECO:0007669"/>
    <property type="project" value="TreeGrafter"/>
</dbReference>
<evidence type="ECO:0000256" key="1">
    <source>
        <dbReference type="ARBA" id="ARBA00004141"/>
    </source>
</evidence>
<comment type="subcellular location">
    <subcellularLocation>
        <location evidence="1">Membrane</location>
        <topology evidence="1">Multi-pass membrane protein</topology>
    </subcellularLocation>
</comment>
<feature type="transmembrane region" description="Helical" evidence="8">
    <location>
        <begin position="295"/>
        <end position="314"/>
    </location>
</feature>
<keyword evidence="3" id="KW-0813">Transport</keyword>
<feature type="transmembrane region" description="Helical" evidence="8">
    <location>
        <begin position="160"/>
        <end position="183"/>
    </location>
</feature>
<name>A0AAD4KLI5_9EURO</name>
<dbReference type="RefSeq" id="XP_046069531.1">
    <property type="nucleotide sequence ID" value="XM_046222218.1"/>
</dbReference>
<evidence type="ECO:0000256" key="2">
    <source>
        <dbReference type="ARBA" id="ARBA00007520"/>
    </source>
</evidence>
<feature type="transmembrane region" description="Helical" evidence="8">
    <location>
        <begin position="69"/>
        <end position="90"/>
    </location>
</feature>
<proteinExistence type="inferred from homology"/>
<organism evidence="10 11">
    <name type="scientific">Talaromyces proteolyticus</name>
    <dbReference type="NCBI Taxonomy" id="1131652"/>
    <lineage>
        <taxon>Eukaryota</taxon>
        <taxon>Fungi</taxon>
        <taxon>Dikarya</taxon>
        <taxon>Ascomycota</taxon>
        <taxon>Pezizomycotina</taxon>
        <taxon>Eurotiomycetes</taxon>
        <taxon>Eurotiomycetidae</taxon>
        <taxon>Eurotiales</taxon>
        <taxon>Trichocomaceae</taxon>
        <taxon>Talaromyces</taxon>
        <taxon>Talaromyces sect. Bacilispori</taxon>
    </lineage>
</organism>
<evidence type="ECO:0000256" key="6">
    <source>
        <dbReference type="ARBA" id="ARBA00023136"/>
    </source>
</evidence>
<comment type="caution">
    <text evidence="10">The sequence shown here is derived from an EMBL/GenBank/DDBJ whole genome shotgun (WGS) entry which is preliminary data.</text>
</comment>
<feature type="region of interest" description="Disordered" evidence="7">
    <location>
        <begin position="22"/>
        <end position="57"/>
    </location>
</feature>
<dbReference type="Proteomes" id="UP001201262">
    <property type="component" value="Unassembled WGS sequence"/>
</dbReference>
<feature type="compositionally biased region" description="Basic and acidic residues" evidence="7">
    <location>
        <begin position="48"/>
        <end position="57"/>
    </location>
</feature>
<gene>
    <name evidence="10" type="ORF">BGW36DRAFT_463501</name>
</gene>
<keyword evidence="5 8" id="KW-1133">Transmembrane helix</keyword>
<protein>
    <submittedName>
        <fullName evidence="10">Major facilitator superfamily domain-containing protein</fullName>
    </submittedName>
</protein>
<feature type="domain" description="Major facilitator superfamily (MFS) profile" evidence="9">
    <location>
        <begin position="71"/>
        <end position="563"/>
    </location>
</feature>
<feature type="transmembrane region" description="Helical" evidence="8">
    <location>
        <begin position="429"/>
        <end position="451"/>
    </location>
</feature>
<dbReference type="InterPro" id="IPR036259">
    <property type="entry name" value="MFS_trans_sf"/>
</dbReference>
<keyword evidence="11" id="KW-1185">Reference proteome</keyword>
<evidence type="ECO:0000256" key="7">
    <source>
        <dbReference type="SAM" id="MobiDB-lite"/>
    </source>
</evidence>
<feature type="transmembrane region" description="Helical" evidence="8">
    <location>
        <begin position="335"/>
        <end position="355"/>
    </location>
</feature>
<dbReference type="Pfam" id="PF07690">
    <property type="entry name" value="MFS_1"/>
    <property type="match status" value="1"/>
</dbReference>
<evidence type="ECO:0000256" key="8">
    <source>
        <dbReference type="SAM" id="Phobius"/>
    </source>
</evidence>
<dbReference type="SUPFAM" id="SSF103473">
    <property type="entry name" value="MFS general substrate transporter"/>
    <property type="match status" value="2"/>
</dbReference>
<accession>A0AAD4KLI5</accession>
<dbReference type="PROSITE" id="PS50850">
    <property type="entry name" value="MFS"/>
    <property type="match status" value="1"/>
</dbReference>
<feature type="transmembrane region" description="Helical" evidence="8">
    <location>
        <begin position="264"/>
        <end position="289"/>
    </location>
</feature>
<evidence type="ECO:0000256" key="3">
    <source>
        <dbReference type="ARBA" id="ARBA00022448"/>
    </source>
</evidence>
<evidence type="ECO:0000313" key="11">
    <source>
        <dbReference type="Proteomes" id="UP001201262"/>
    </source>
</evidence>
<evidence type="ECO:0000313" key="10">
    <source>
        <dbReference type="EMBL" id="KAH8693861.1"/>
    </source>
</evidence>
<feature type="transmembrane region" description="Helical" evidence="8">
    <location>
        <begin position="404"/>
        <end position="423"/>
    </location>
</feature>
<dbReference type="PANTHER" id="PTHR23501:SF12">
    <property type="entry name" value="MAJOR FACILITATOR SUPERFAMILY (MFS) PROFILE DOMAIN-CONTAINING PROTEIN-RELATED"/>
    <property type="match status" value="1"/>
</dbReference>
<evidence type="ECO:0000259" key="9">
    <source>
        <dbReference type="PROSITE" id="PS50850"/>
    </source>
</evidence>
<feature type="transmembrane region" description="Helical" evidence="8">
    <location>
        <begin position="540"/>
        <end position="559"/>
    </location>
</feature>
<comment type="similarity">
    <text evidence="2">Belongs to the major facilitator superfamily. TCR/Tet family.</text>
</comment>
<feature type="transmembrane region" description="Helical" evidence="8">
    <location>
        <begin position="375"/>
        <end position="392"/>
    </location>
</feature>
<feature type="transmembrane region" description="Helical" evidence="8">
    <location>
        <begin position="224"/>
        <end position="244"/>
    </location>
</feature>
<dbReference type="Gene3D" id="1.20.1250.20">
    <property type="entry name" value="MFS general substrate transporter like domains"/>
    <property type="match status" value="2"/>
</dbReference>
<feature type="transmembrane region" description="Helical" evidence="8">
    <location>
        <begin position="134"/>
        <end position="154"/>
    </location>
</feature>